<dbReference type="OMA" id="AWNSAAF"/>
<dbReference type="GO" id="GO:0003677">
    <property type="term" value="F:DNA binding"/>
    <property type="evidence" value="ECO:0007669"/>
    <property type="project" value="InterPro"/>
</dbReference>
<feature type="domain" description="CXXC-type" evidence="7">
    <location>
        <begin position="638"/>
        <end position="685"/>
    </location>
</feature>
<evidence type="ECO:0000256" key="1">
    <source>
        <dbReference type="ARBA" id="ARBA00022723"/>
    </source>
</evidence>
<feature type="compositionally biased region" description="Polar residues" evidence="5">
    <location>
        <begin position="725"/>
        <end position="740"/>
    </location>
</feature>
<evidence type="ECO:0000313" key="8">
    <source>
        <dbReference type="EMBL" id="CEG39544.1"/>
    </source>
</evidence>
<dbReference type="Gene3D" id="3.40.50.300">
    <property type="entry name" value="P-loop containing nucleotide triphosphate hydrolases"/>
    <property type="match status" value="1"/>
</dbReference>
<evidence type="ECO:0000259" key="6">
    <source>
        <dbReference type="PROSITE" id="PS50157"/>
    </source>
</evidence>
<dbReference type="STRING" id="4781.A0A0P1AET4"/>
<feature type="compositionally biased region" description="Basic residues" evidence="5">
    <location>
        <begin position="695"/>
        <end position="706"/>
    </location>
</feature>
<feature type="compositionally biased region" description="Basic and acidic residues" evidence="5">
    <location>
        <begin position="84"/>
        <end position="94"/>
    </location>
</feature>
<dbReference type="OrthoDB" id="65313at2759"/>
<dbReference type="InterPro" id="IPR002857">
    <property type="entry name" value="Znf_CXXC"/>
</dbReference>
<feature type="region of interest" description="Disordered" evidence="5">
    <location>
        <begin position="1029"/>
        <end position="1048"/>
    </location>
</feature>
<dbReference type="GO" id="GO:0005524">
    <property type="term" value="F:ATP binding"/>
    <property type="evidence" value="ECO:0007669"/>
    <property type="project" value="InterPro"/>
</dbReference>
<dbReference type="Pfam" id="PF00176">
    <property type="entry name" value="SNF2-rel_dom"/>
    <property type="match status" value="1"/>
</dbReference>
<dbReference type="Pfam" id="PF02008">
    <property type="entry name" value="zf-CXXC"/>
    <property type="match status" value="1"/>
</dbReference>
<feature type="region of interest" description="Disordered" evidence="5">
    <location>
        <begin position="585"/>
        <end position="644"/>
    </location>
</feature>
<evidence type="ECO:0000256" key="2">
    <source>
        <dbReference type="ARBA" id="ARBA00022771"/>
    </source>
</evidence>
<dbReference type="PROSITE" id="PS50157">
    <property type="entry name" value="ZINC_FINGER_C2H2_2"/>
    <property type="match status" value="1"/>
</dbReference>
<dbReference type="RefSeq" id="XP_024575913.1">
    <property type="nucleotide sequence ID" value="XM_024725102.1"/>
</dbReference>
<sequence length="1048" mass="116017">METSSNSTACRDVESEQVRIKLERARSRVGRSLANIPTGRTYDSPPDQPVCDAFLVQPPADPDNVRKDDALRQESETSRSGNTESHEERKGEVELTKISQLGTLKSMCITTIEQFSTNSVSDDNDKKDVSLTSEASPPLPVAISVVMNSSPLQSPMTTTARSLGEAGVTEPPDHNNKSHHVTLKPELAREDRVQRADHRSLNEFLVSELEVYCSQLLGKGYSQRGSSGACDLARVTGLQLFQDHQRALMDFDDDWKRSHADKRPALGTLTEVQEVASNLNCNPFQLGNSNPISVNEWQTLLTQVKASNTKSTPAGKPKFLQVGVPKGLDFLVASYKRGSNGLIVGQDDCYNEREQISAFVAQITLNQHTSALYVVVSASSDLAQWEKALSSESLIRKYPYWGTKKDRQNLLQMLSNEYFSTHSLFAHVLLASYETFMEDISIVASLQCQLSVIDVHRQTNDKITAIWPQLLSIRCRQRLLLCHSSHNFDARKLLHFLVPEVFSSRRKLLAWNSAAFHPHHISAICNVVKAFVLSSNEGICAAFISNVASCTQQKSEIEMTAMDTLYKQGIVRAMEPSIMVPMKRVLSRKSRSRPSRHIPAQGKLEQPDPPTNHVDSQLVIKAHSVSSKKRRRSDGTPGSRQRIGRCGKCSGCLTEDCMKCGHCQDMKKYGGPGLRKQSCKNRKCLNPKIWGYATRKRKRSKTKRAKPSSSRINGDLEVDDDGSVAYSSIESDGESVSTAPHGNGDSGDESFRYSDAPIDSPRDLLLPASDTLLDDNLSLSDLSSRSASAKSRVKYGGPGLRKQTCKNRKCNAPKILMLNKAKGGDDQYVDEKGNVVYSGRNDSVLGSSQRSHSSETASFSTPIHTDVLTVIQECERFVQPRLVFACVDCPARFSSNRILSFHVRVEHATLTSHESYSTAAWEREASRLLAQPIYQQAIMSAELKHQDGVSHTLPLGYAKLEGHGFQFFFVEPFIILGRMETRWCKLYKSLQCTETVQFAAPEYHFCFHANIQGLVDKGDDVAGNTAAKASATNTSAKVAAPDSDKVDI</sequence>
<dbReference type="InterPro" id="IPR013087">
    <property type="entry name" value="Znf_C2H2_type"/>
</dbReference>
<dbReference type="InterPro" id="IPR038718">
    <property type="entry name" value="SNF2-like_sf"/>
</dbReference>
<reference evidence="9" key="1">
    <citation type="submission" date="2014-09" db="EMBL/GenBank/DDBJ databases">
        <authorList>
            <person name="Sharma Rahul"/>
            <person name="Thines Marco"/>
        </authorList>
    </citation>
    <scope>NUCLEOTIDE SEQUENCE [LARGE SCALE GENOMIC DNA]</scope>
</reference>
<keyword evidence="1" id="KW-0479">Metal-binding</keyword>
<evidence type="ECO:0000313" key="9">
    <source>
        <dbReference type="Proteomes" id="UP000054928"/>
    </source>
</evidence>
<dbReference type="Proteomes" id="UP000054928">
    <property type="component" value="Unassembled WGS sequence"/>
</dbReference>
<feature type="region of interest" description="Disordered" evidence="5">
    <location>
        <begin position="25"/>
        <end position="94"/>
    </location>
</feature>
<evidence type="ECO:0000256" key="3">
    <source>
        <dbReference type="ARBA" id="ARBA00022833"/>
    </source>
</evidence>
<keyword evidence="2 4" id="KW-0863">Zinc-finger</keyword>
<dbReference type="EMBL" id="CCYD01000428">
    <property type="protein sequence ID" value="CEG39544.1"/>
    <property type="molecule type" value="Genomic_DNA"/>
</dbReference>
<dbReference type="PROSITE" id="PS00028">
    <property type="entry name" value="ZINC_FINGER_C2H2_1"/>
    <property type="match status" value="1"/>
</dbReference>
<feature type="compositionally biased region" description="Basic residues" evidence="5">
    <location>
        <begin position="585"/>
        <end position="596"/>
    </location>
</feature>
<dbReference type="GO" id="GO:0008270">
    <property type="term" value="F:zinc ion binding"/>
    <property type="evidence" value="ECO:0007669"/>
    <property type="project" value="UniProtKB-KW"/>
</dbReference>
<dbReference type="InterPro" id="IPR027417">
    <property type="entry name" value="P-loop_NTPase"/>
</dbReference>
<dbReference type="AlphaFoldDB" id="A0A0P1AET4"/>
<feature type="compositionally biased region" description="Low complexity" evidence="5">
    <location>
        <begin position="1029"/>
        <end position="1040"/>
    </location>
</feature>
<keyword evidence="3" id="KW-0862">Zinc</keyword>
<evidence type="ECO:0000259" key="7">
    <source>
        <dbReference type="PROSITE" id="PS51058"/>
    </source>
</evidence>
<evidence type="ECO:0000256" key="5">
    <source>
        <dbReference type="SAM" id="MobiDB-lite"/>
    </source>
</evidence>
<organism evidence="8 9">
    <name type="scientific">Plasmopara halstedii</name>
    <name type="common">Downy mildew of sunflower</name>
    <dbReference type="NCBI Taxonomy" id="4781"/>
    <lineage>
        <taxon>Eukaryota</taxon>
        <taxon>Sar</taxon>
        <taxon>Stramenopiles</taxon>
        <taxon>Oomycota</taxon>
        <taxon>Peronosporomycetes</taxon>
        <taxon>Peronosporales</taxon>
        <taxon>Peronosporaceae</taxon>
        <taxon>Plasmopara</taxon>
    </lineage>
</organism>
<dbReference type="PROSITE" id="PS51058">
    <property type="entry name" value="ZF_CXXC"/>
    <property type="match status" value="1"/>
</dbReference>
<feature type="region of interest" description="Disordered" evidence="5">
    <location>
        <begin position="695"/>
        <end position="758"/>
    </location>
</feature>
<dbReference type="GeneID" id="36404841"/>
<feature type="domain" description="C2H2-type" evidence="6">
    <location>
        <begin position="884"/>
        <end position="912"/>
    </location>
</feature>
<dbReference type="PANTHER" id="PTHR10799">
    <property type="entry name" value="SNF2/RAD54 HELICASE FAMILY"/>
    <property type="match status" value="1"/>
</dbReference>
<protein>
    <submittedName>
        <fullName evidence="8">Uncharacterized protein</fullName>
    </submittedName>
</protein>
<dbReference type="Gene3D" id="3.40.50.10810">
    <property type="entry name" value="Tandem AAA-ATPase domain"/>
    <property type="match status" value="1"/>
</dbReference>
<keyword evidence="9" id="KW-1185">Reference proteome</keyword>
<dbReference type="InterPro" id="IPR000330">
    <property type="entry name" value="SNF2_N"/>
</dbReference>
<accession>A0A0P1AET4</accession>
<proteinExistence type="predicted"/>
<feature type="compositionally biased region" description="Basic and acidic residues" evidence="5">
    <location>
        <begin position="63"/>
        <end position="77"/>
    </location>
</feature>
<evidence type="ECO:0000256" key="4">
    <source>
        <dbReference type="PROSITE-ProRule" id="PRU00042"/>
    </source>
</evidence>
<name>A0A0P1AET4_PLAHL</name>